<feature type="compositionally biased region" description="Low complexity" evidence="1">
    <location>
        <begin position="46"/>
        <end position="68"/>
    </location>
</feature>
<feature type="compositionally biased region" description="Low complexity" evidence="1">
    <location>
        <begin position="80"/>
        <end position="95"/>
    </location>
</feature>
<evidence type="ECO:0000313" key="3">
    <source>
        <dbReference type="EMBL" id="MBG6122017.1"/>
    </source>
</evidence>
<gene>
    <name evidence="3" type="ORF">IW254_000986</name>
</gene>
<comment type="caution">
    <text evidence="3">The sequence shown here is derived from an EMBL/GenBank/DDBJ whole genome shotgun (WGS) entry which is preliminary data.</text>
</comment>
<feature type="compositionally biased region" description="Polar residues" evidence="1">
    <location>
        <begin position="273"/>
        <end position="286"/>
    </location>
</feature>
<feature type="transmembrane region" description="Helical" evidence="2">
    <location>
        <begin position="202"/>
        <end position="221"/>
    </location>
</feature>
<feature type="transmembrane region" description="Helical" evidence="2">
    <location>
        <begin position="174"/>
        <end position="195"/>
    </location>
</feature>
<reference evidence="3" key="1">
    <citation type="submission" date="2020-11" db="EMBL/GenBank/DDBJ databases">
        <title>Sequencing the genomes of 1000 actinobacteria strains.</title>
        <authorList>
            <person name="Klenk H.-P."/>
        </authorList>
    </citation>
    <scope>NUCLEOTIDE SEQUENCE</scope>
    <source>
        <strain evidence="3">DSM 45632</strain>
    </source>
</reference>
<evidence type="ECO:0000256" key="1">
    <source>
        <dbReference type="SAM" id="MobiDB-lite"/>
    </source>
</evidence>
<sequence>MSNPNQWGDPNQGPFNQGQFGQDQPAQGQPSGQGQWGAPNQGQFNQNQPAQGQPVQGQPSGQGQWGAPNQGQFNQNQPAQGQSNGQNQWGQPNQGTSAVKTSTDMPAWPTWVYAALGLLTLLTSFLSVLKFGASFGEYGSFSLNMNWWGQAKATADSPFAGKDWETGAVADAPFFIICTLGAIGLYVAAAVLIFLKKDKIASYLGIGGAALQLIAVILAIFDKDSGDYIEGDFGAGWYLWLLFAILGLAFSIFYMLKGQSGIESTFSGANKSGGNNQLNPANNQWAPQPGNYTAPGQAPQQNFGQPGQNQPGQNQPGQNQQWGQQNQWGQPGNNFGSNG</sequence>
<protein>
    <submittedName>
        <fullName evidence="3">Uncharacterized protein</fullName>
    </submittedName>
</protein>
<evidence type="ECO:0000256" key="2">
    <source>
        <dbReference type="SAM" id="Phobius"/>
    </source>
</evidence>
<dbReference type="Proteomes" id="UP000658613">
    <property type="component" value="Unassembled WGS sequence"/>
</dbReference>
<dbReference type="AlphaFoldDB" id="A0A931E190"/>
<dbReference type="RefSeq" id="WP_196824480.1">
    <property type="nucleotide sequence ID" value="NZ_CP046980.1"/>
</dbReference>
<feature type="compositionally biased region" description="Low complexity" evidence="1">
    <location>
        <begin position="10"/>
        <end position="39"/>
    </location>
</feature>
<feature type="transmembrane region" description="Helical" evidence="2">
    <location>
        <begin position="237"/>
        <end position="256"/>
    </location>
</feature>
<keyword evidence="2" id="KW-1133">Transmembrane helix</keyword>
<evidence type="ECO:0000313" key="4">
    <source>
        <dbReference type="Proteomes" id="UP000658613"/>
    </source>
</evidence>
<dbReference type="EMBL" id="JADOUE010000001">
    <property type="protein sequence ID" value="MBG6122017.1"/>
    <property type="molecule type" value="Genomic_DNA"/>
</dbReference>
<feature type="compositionally biased region" description="Low complexity" evidence="1">
    <location>
        <begin position="294"/>
        <end position="339"/>
    </location>
</feature>
<feature type="region of interest" description="Disordered" evidence="1">
    <location>
        <begin position="1"/>
        <end position="102"/>
    </location>
</feature>
<accession>A0A931E190</accession>
<keyword evidence="2" id="KW-0472">Membrane</keyword>
<keyword evidence="4" id="KW-1185">Reference proteome</keyword>
<name>A0A931E190_9CORY</name>
<feature type="compositionally biased region" description="Polar residues" evidence="1">
    <location>
        <begin position="69"/>
        <end position="79"/>
    </location>
</feature>
<proteinExistence type="predicted"/>
<feature type="region of interest" description="Disordered" evidence="1">
    <location>
        <begin position="273"/>
        <end position="339"/>
    </location>
</feature>
<organism evidence="3 4">
    <name type="scientific">Corynebacterium aquatimens</name>
    <dbReference type="NCBI Taxonomy" id="1190508"/>
    <lineage>
        <taxon>Bacteria</taxon>
        <taxon>Bacillati</taxon>
        <taxon>Actinomycetota</taxon>
        <taxon>Actinomycetes</taxon>
        <taxon>Mycobacteriales</taxon>
        <taxon>Corynebacteriaceae</taxon>
        <taxon>Corynebacterium</taxon>
    </lineage>
</organism>
<keyword evidence="2" id="KW-0812">Transmembrane</keyword>
<feature type="transmembrane region" description="Helical" evidence="2">
    <location>
        <begin position="110"/>
        <end position="133"/>
    </location>
</feature>